<comment type="cofactor">
    <cofactor evidence="3">
        <name>FAD</name>
        <dbReference type="ChEBI" id="CHEBI:57692"/>
    </cofactor>
</comment>
<gene>
    <name evidence="5" type="primary">trxB</name>
    <name evidence="5" type="ORF">GWO12_04560</name>
</gene>
<keyword evidence="3" id="KW-0274">FAD</keyword>
<dbReference type="InterPro" id="IPR050097">
    <property type="entry name" value="Ferredoxin-NADP_redctase_2"/>
</dbReference>
<feature type="domain" description="FAD/NAD(P)-binding" evidence="4">
    <location>
        <begin position="11"/>
        <end position="298"/>
    </location>
</feature>
<protein>
    <recommendedName>
        <fullName evidence="3">Thioredoxin reductase</fullName>
        <ecNumber evidence="3">1.8.1.9</ecNumber>
    </recommendedName>
</protein>
<evidence type="ECO:0000259" key="4">
    <source>
        <dbReference type="Pfam" id="PF07992"/>
    </source>
</evidence>
<dbReference type="PRINTS" id="PR00469">
    <property type="entry name" value="PNDRDTASEII"/>
</dbReference>
<dbReference type="Proteomes" id="UP000702544">
    <property type="component" value="Unassembled WGS sequence"/>
</dbReference>
<dbReference type="PRINTS" id="PR00368">
    <property type="entry name" value="FADPNR"/>
</dbReference>
<dbReference type="GO" id="GO:0019430">
    <property type="term" value="P:removal of superoxide radicals"/>
    <property type="evidence" value="ECO:0007669"/>
    <property type="project" value="UniProtKB-UniRule"/>
</dbReference>
<dbReference type="GO" id="GO:0004791">
    <property type="term" value="F:thioredoxin-disulfide reductase (NADPH) activity"/>
    <property type="evidence" value="ECO:0007669"/>
    <property type="project" value="UniProtKB-UniRule"/>
</dbReference>
<dbReference type="NCBIfam" id="TIGR01292">
    <property type="entry name" value="TRX_reduct"/>
    <property type="match status" value="1"/>
</dbReference>
<organism evidence="5 6">
    <name type="scientific">Candidatus Kutchimonas denitrificans</name>
    <dbReference type="NCBI Taxonomy" id="3056748"/>
    <lineage>
        <taxon>Bacteria</taxon>
        <taxon>Pseudomonadati</taxon>
        <taxon>Gemmatimonadota</taxon>
        <taxon>Gemmatimonadia</taxon>
        <taxon>Candidatus Palauibacterales</taxon>
        <taxon>Candidatus Palauibacteraceae</taxon>
        <taxon>Candidatus Kutchimonas</taxon>
    </lineage>
</organism>
<comment type="caution">
    <text evidence="5">The sequence shown here is derived from an EMBL/GenBank/DDBJ whole genome shotgun (WGS) entry which is preliminary data.</text>
</comment>
<comment type="similarity">
    <text evidence="3">Belongs to the class-II pyridine nucleotide-disulfide oxidoreductase family.</text>
</comment>
<keyword evidence="2 3" id="KW-0560">Oxidoreductase</keyword>
<keyword evidence="3" id="KW-0676">Redox-active center</keyword>
<evidence type="ECO:0000256" key="3">
    <source>
        <dbReference type="RuleBase" id="RU003880"/>
    </source>
</evidence>
<evidence type="ECO:0000256" key="1">
    <source>
        <dbReference type="ARBA" id="ARBA00022630"/>
    </source>
</evidence>
<evidence type="ECO:0000313" key="6">
    <source>
        <dbReference type="Proteomes" id="UP000702544"/>
    </source>
</evidence>
<dbReference type="EC" id="1.8.1.9" evidence="3"/>
<evidence type="ECO:0000313" key="5">
    <source>
        <dbReference type="EMBL" id="NIR74371.1"/>
    </source>
</evidence>
<name>A0AAE5C8C7_9BACT</name>
<dbReference type="InterPro" id="IPR036188">
    <property type="entry name" value="FAD/NAD-bd_sf"/>
</dbReference>
<keyword evidence="1 3" id="KW-0285">Flavoprotein</keyword>
<dbReference type="Pfam" id="PF07992">
    <property type="entry name" value="Pyr_redox_2"/>
    <property type="match status" value="1"/>
</dbReference>
<reference evidence="5 6" key="1">
    <citation type="submission" date="2020-01" db="EMBL/GenBank/DDBJ databases">
        <title>Genomes assembled from Gulf of Kutch pelagic sediment metagenomes.</title>
        <authorList>
            <person name="Chandrashekar M."/>
            <person name="Mahajan M.S."/>
            <person name="Dave K.J."/>
            <person name="Vatsa P."/>
            <person name="Nathani N.M."/>
        </authorList>
    </citation>
    <scope>NUCLEOTIDE SEQUENCE [LARGE SCALE GENOMIC DNA]</scope>
    <source>
        <strain evidence="5">KS3-K002</strain>
    </source>
</reference>
<evidence type="ECO:0000256" key="2">
    <source>
        <dbReference type="ARBA" id="ARBA00023002"/>
    </source>
</evidence>
<dbReference type="EMBL" id="JAACAK010000036">
    <property type="protein sequence ID" value="NIR74371.1"/>
    <property type="molecule type" value="Genomic_DNA"/>
</dbReference>
<comment type="subunit">
    <text evidence="3">Homodimer.</text>
</comment>
<comment type="catalytic activity">
    <reaction evidence="3">
        <text>[thioredoxin]-dithiol + NADP(+) = [thioredoxin]-disulfide + NADPH + H(+)</text>
        <dbReference type="Rhea" id="RHEA:20345"/>
        <dbReference type="Rhea" id="RHEA-COMP:10698"/>
        <dbReference type="Rhea" id="RHEA-COMP:10700"/>
        <dbReference type="ChEBI" id="CHEBI:15378"/>
        <dbReference type="ChEBI" id="CHEBI:29950"/>
        <dbReference type="ChEBI" id="CHEBI:50058"/>
        <dbReference type="ChEBI" id="CHEBI:57783"/>
        <dbReference type="ChEBI" id="CHEBI:58349"/>
        <dbReference type="EC" id="1.8.1.9"/>
    </reaction>
</comment>
<accession>A0AAE5C8C7</accession>
<dbReference type="Gene3D" id="3.50.50.60">
    <property type="entry name" value="FAD/NAD(P)-binding domain"/>
    <property type="match status" value="2"/>
</dbReference>
<proteinExistence type="inferred from homology"/>
<sequence length="322" mass="34888">MAETGSERKVELVIVGGGPAGLTAGLYAKRTELDTVLLERGLPGGQLLNTELIDDYPGLPEIDGRELAELMTKHAQKFGLEIQTAAVQAIKKLENGDFRVTTEGDDVYIARAVILTAGGTPNKLEVPGEVEYSGRGVSYCAICDGAFFKGETIAVAGGGDAATEEADFLTRYVDKLYLIHRRDELRAQKILQNRVFENPKIEIIWDTVVEEVLGDEKGMNGLRLRNVRTDEESRLDATGLFVFIGFLPNTGLLEDHAEHDAGGYLITDRDMRTSIPGLFVAGDVRAQLTRQITTAVGDATTAVIAAEKYLTELKEAEATATA</sequence>
<dbReference type="AlphaFoldDB" id="A0AAE5C8C7"/>
<dbReference type="InterPro" id="IPR023753">
    <property type="entry name" value="FAD/NAD-binding_dom"/>
</dbReference>
<dbReference type="SUPFAM" id="SSF51905">
    <property type="entry name" value="FAD/NAD(P)-binding domain"/>
    <property type="match status" value="1"/>
</dbReference>
<dbReference type="PANTHER" id="PTHR48105">
    <property type="entry name" value="THIOREDOXIN REDUCTASE 1-RELATED-RELATED"/>
    <property type="match status" value="1"/>
</dbReference>
<dbReference type="InterPro" id="IPR005982">
    <property type="entry name" value="Thioredox_Rdtase"/>
</dbReference>
<dbReference type="GO" id="GO:0005737">
    <property type="term" value="C:cytoplasm"/>
    <property type="evidence" value="ECO:0007669"/>
    <property type="project" value="InterPro"/>
</dbReference>